<feature type="compositionally biased region" description="Acidic residues" evidence="1">
    <location>
        <begin position="152"/>
        <end position="174"/>
    </location>
</feature>
<feature type="region of interest" description="Disordered" evidence="1">
    <location>
        <begin position="271"/>
        <end position="297"/>
    </location>
</feature>
<dbReference type="Proteomes" id="UP000199580">
    <property type="component" value="Unassembled WGS sequence"/>
</dbReference>
<feature type="compositionally biased region" description="Acidic residues" evidence="1">
    <location>
        <begin position="91"/>
        <end position="118"/>
    </location>
</feature>
<name>A0A1G8SB36_9FLAO</name>
<reference evidence="2 3" key="1">
    <citation type="submission" date="2016-10" db="EMBL/GenBank/DDBJ databases">
        <authorList>
            <person name="de Groot N.N."/>
        </authorList>
    </citation>
    <scope>NUCLEOTIDE SEQUENCE [LARGE SCALE GENOMIC DNA]</scope>
    <source>
        <strain evidence="2 3">CGMCC 1.10076</strain>
    </source>
</reference>
<protein>
    <submittedName>
        <fullName evidence="2">Uncharacterized protein</fullName>
    </submittedName>
</protein>
<dbReference type="STRING" id="1128970.SAMN04487935_0462"/>
<feature type="compositionally biased region" description="Basic and acidic residues" evidence="1">
    <location>
        <begin position="79"/>
        <end position="90"/>
    </location>
</feature>
<feature type="compositionally biased region" description="Acidic residues" evidence="1">
    <location>
        <begin position="133"/>
        <end position="143"/>
    </location>
</feature>
<evidence type="ECO:0000256" key="1">
    <source>
        <dbReference type="SAM" id="MobiDB-lite"/>
    </source>
</evidence>
<accession>A0A1G8SB36</accession>
<dbReference type="AlphaFoldDB" id="A0A1G8SB36"/>
<gene>
    <name evidence="2" type="ORF">SAMN04487935_0462</name>
</gene>
<feature type="compositionally biased region" description="Basic and acidic residues" evidence="1">
    <location>
        <begin position="272"/>
        <end position="285"/>
    </location>
</feature>
<organism evidence="2 3">
    <name type="scientific">Flavobacterium noncentrifugens</name>
    <dbReference type="NCBI Taxonomy" id="1128970"/>
    <lineage>
        <taxon>Bacteria</taxon>
        <taxon>Pseudomonadati</taxon>
        <taxon>Bacteroidota</taxon>
        <taxon>Flavobacteriia</taxon>
        <taxon>Flavobacteriales</taxon>
        <taxon>Flavobacteriaceae</taxon>
        <taxon>Flavobacterium</taxon>
    </lineage>
</organism>
<feature type="compositionally biased region" description="Polar residues" evidence="1">
    <location>
        <begin position="217"/>
        <end position="228"/>
    </location>
</feature>
<sequence>MKKKLEAELISIAHRILKLKNKSDLIQLHQEAQKLYEKLSVLKFVEENFADAKPTIGYKEIEDKLDAVFDSENSAAAEENPKSETEKVEVVEEQASESEVENNEDALTETETPEETASETEKEETLEATEGTEILEAESEEQAEAIPAASESSEENVAETENSETSESPSEEAQTEEKPQPEQTPEPFAHLTQEEVAEETLAAAEPVIETSKEEQTGESQKSDNSSFKPSFELAFDPKEDPDTDKFNSPAQTSLEDFLHDNYVDPVFVTPEDLQKEKEEKEKEKAAQSYTSYQSSAETPAKSLNDRMAKGIIIGLNDRIAFMNHLFNNSSEDYNRVLSQLMTIDNFREAKNFIDTMVKPDYNNWAGKEEYEQRFMEIVEKKFS</sequence>
<dbReference type="EMBL" id="FNEZ01000001">
    <property type="protein sequence ID" value="SDJ25860.1"/>
    <property type="molecule type" value="Genomic_DNA"/>
</dbReference>
<proteinExistence type="predicted"/>
<dbReference type="RefSeq" id="WP_091391651.1">
    <property type="nucleotide sequence ID" value="NZ_BKAI01000001.1"/>
</dbReference>
<evidence type="ECO:0000313" key="3">
    <source>
        <dbReference type="Proteomes" id="UP000199580"/>
    </source>
</evidence>
<keyword evidence="3" id="KW-1185">Reference proteome</keyword>
<feature type="compositionally biased region" description="Basic and acidic residues" evidence="1">
    <location>
        <begin position="235"/>
        <end position="245"/>
    </location>
</feature>
<dbReference type="OrthoDB" id="1100725at2"/>
<feature type="region of interest" description="Disordered" evidence="1">
    <location>
        <begin position="72"/>
        <end position="250"/>
    </location>
</feature>
<evidence type="ECO:0000313" key="2">
    <source>
        <dbReference type="EMBL" id="SDJ25860.1"/>
    </source>
</evidence>
<feature type="compositionally biased region" description="Low complexity" evidence="1">
    <location>
        <begin position="286"/>
        <end position="296"/>
    </location>
</feature>